<evidence type="ECO:0000256" key="1">
    <source>
        <dbReference type="SAM" id="Phobius"/>
    </source>
</evidence>
<dbReference type="PANTHER" id="PTHR36443:SF1">
    <property type="entry name" value="BSR5223 PROTEIN"/>
    <property type="match status" value="1"/>
</dbReference>
<keyword evidence="1" id="KW-1133">Transmembrane helix</keyword>
<sequence>MTPQLGKILVLLGLVAVALGAFLWLGGGSLLGWFGRLPGDIRIERPGFRFYAPLMSMLLVSIVFSLILWLVRRLG</sequence>
<name>A0ABS8AFT4_9BACT</name>
<dbReference type="InterPro" id="IPR021320">
    <property type="entry name" value="DUF2905"/>
</dbReference>
<keyword evidence="3" id="KW-1185">Reference proteome</keyword>
<dbReference type="RefSeq" id="WP_226187254.1">
    <property type="nucleotide sequence ID" value="NZ_JAJADQ010000008.1"/>
</dbReference>
<keyword evidence="1" id="KW-0812">Transmembrane</keyword>
<evidence type="ECO:0000313" key="2">
    <source>
        <dbReference type="EMBL" id="MCB2378959.1"/>
    </source>
</evidence>
<keyword evidence="1" id="KW-0472">Membrane</keyword>
<comment type="caution">
    <text evidence="2">The sequence shown here is derived from an EMBL/GenBank/DDBJ whole genome shotgun (WGS) entry which is preliminary data.</text>
</comment>
<protein>
    <submittedName>
        <fullName evidence="2">DUF2905 domain-containing protein</fullName>
    </submittedName>
</protein>
<accession>A0ABS8AFT4</accession>
<dbReference type="PANTHER" id="PTHR36443">
    <property type="entry name" value="BSR5223 PROTEIN"/>
    <property type="match status" value="1"/>
</dbReference>
<dbReference type="Proteomes" id="UP001165297">
    <property type="component" value="Unassembled WGS sequence"/>
</dbReference>
<feature type="transmembrane region" description="Helical" evidence="1">
    <location>
        <begin position="9"/>
        <end position="30"/>
    </location>
</feature>
<evidence type="ECO:0000313" key="3">
    <source>
        <dbReference type="Proteomes" id="UP001165297"/>
    </source>
</evidence>
<feature type="transmembrane region" description="Helical" evidence="1">
    <location>
        <begin position="50"/>
        <end position="71"/>
    </location>
</feature>
<organism evidence="2 3">
    <name type="scientific">Hymenobacter nitidus</name>
    <dbReference type="NCBI Taxonomy" id="2880929"/>
    <lineage>
        <taxon>Bacteria</taxon>
        <taxon>Pseudomonadati</taxon>
        <taxon>Bacteroidota</taxon>
        <taxon>Cytophagia</taxon>
        <taxon>Cytophagales</taxon>
        <taxon>Hymenobacteraceae</taxon>
        <taxon>Hymenobacter</taxon>
    </lineage>
</organism>
<dbReference type="EMBL" id="JAJADQ010000008">
    <property type="protein sequence ID" value="MCB2378959.1"/>
    <property type="molecule type" value="Genomic_DNA"/>
</dbReference>
<dbReference type="Pfam" id="PF11146">
    <property type="entry name" value="DUF2905"/>
    <property type="match status" value="1"/>
</dbReference>
<gene>
    <name evidence="2" type="ORF">LGH70_15265</name>
</gene>
<proteinExistence type="predicted"/>
<reference evidence="2" key="1">
    <citation type="submission" date="2021-10" db="EMBL/GenBank/DDBJ databases">
        <authorList>
            <person name="Dean J.D."/>
            <person name="Kim M.K."/>
            <person name="Newey C.N."/>
            <person name="Stoker T.S."/>
            <person name="Thompson D.W."/>
            <person name="Grose J.H."/>
        </authorList>
    </citation>
    <scope>NUCLEOTIDE SEQUENCE</scope>
    <source>
        <strain evidence="2">BT635</strain>
    </source>
</reference>